<name>A0ABQ1UC67_9NOCA</name>
<gene>
    <name evidence="1" type="ORF">GCM10007298_05800</name>
</gene>
<comment type="caution">
    <text evidence="1">The sequence shown here is derived from an EMBL/GenBank/DDBJ whole genome shotgun (WGS) entry which is preliminary data.</text>
</comment>
<keyword evidence="2" id="KW-1185">Reference proteome</keyword>
<organism evidence="1 2">
    <name type="scientific">Williamsia phyllosphaerae</name>
    <dbReference type="NCBI Taxonomy" id="885042"/>
    <lineage>
        <taxon>Bacteria</taxon>
        <taxon>Bacillati</taxon>
        <taxon>Actinomycetota</taxon>
        <taxon>Actinomycetes</taxon>
        <taxon>Mycobacteriales</taxon>
        <taxon>Nocardiaceae</taxon>
        <taxon>Williamsia</taxon>
    </lineage>
</organism>
<evidence type="ECO:0000313" key="2">
    <source>
        <dbReference type="Proteomes" id="UP000632454"/>
    </source>
</evidence>
<reference evidence="2" key="1">
    <citation type="journal article" date="2019" name="Int. J. Syst. Evol. Microbiol.">
        <title>The Global Catalogue of Microorganisms (GCM) 10K type strain sequencing project: providing services to taxonomists for standard genome sequencing and annotation.</title>
        <authorList>
            <consortium name="The Broad Institute Genomics Platform"/>
            <consortium name="The Broad Institute Genome Sequencing Center for Infectious Disease"/>
            <person name="Wu L."/>
            <person name="Ma J."/>
        </authorList>
    </citation>
    <scope>NUCLEOTIDE SEQUENCE [LARGE SCALE GENOMIC DNA]</scope>
    <source>
        <strain evidence="2">CCM 7855</strain>
    </source>
</reference>
<sequence length="65" mass="6658">MAGADVETPVADEVASDVVVGLLAPVAVSIGATVPAPVVDPQRCDLDHWPGACDDDMRPASRAFL</sequence>
<evidence type="ECO:0000313" key="1">
    <source>
        <dbReference type="EMBL" id="GGF12723.1"/>
    </source>
</evidence>
<dbReference type="EMBL" id="BMCS01000001">
    <property type="protein sequence ID" value="GGF12723.1"/>
    <property type="molecule type" value="Genomic_DNA"/>
</dbReference>
<protein>
    <submittedName>
        <fullName evidence="1">Uncharacterized protein</fullName>
    </submittedName>
</protein>
<dbReference type="Proteomes" id="UP000632454">
    <property type="component" value="Unassembled WGS sequence"/>
</dbReference>
<accession>A0ABQ1UC67</accession>
<proteinExistence type="predicted"/>